<dbReference type="EMBL" id="SLZQ01000001">
    <property type="protein sequence ID" value="TCS39459.1"/>
    <property type="molecule type" value="Genomic_DNA"/>
</dbReference>
<dbReference type="InterPro" id="IPR012434">
    <property type="entry name" value="DUF1631"/>
</dbReference>
<comment type="caution">
    <text evidence="1">The sequence shown here is derived from an EMBL/GenBank/DDBJ whole genome shotgun (WGS) entry which is preliminary data.</text>
</comment>
<accession>A0A4R3I612</accession>
<keyword evidence="2" id="KW-1185">Reference proteome</keyword>
<organism evidence="1 2">
    <name type="scientific">Paucimonas lemoignei</name>
    <name type="common">Pseudomonas lemoignei</name>
    <dbReference type="NCBI Taxonomy" id="29443"/>
    <lineage>
        <taxon>Bacteria</taxon>
        <taxon>Pseudomonadati</taxon>
        <taxon>Pseudomonadota</taxon>
        <taxon>Betaproteobacteria</taxon>
        <taxon>Burkholderiales</taxon>
        <taxon>Burkholderiaceae</taxon>
        <taxon>Paucimonas</taxon>
    </lineage>
</organism>
<dbReference type="OrthoDB" id="8571923at2"/>
<reference evidence="1 2" key="1">
    <citation type="submission" date="2019-03" db="EMBL/GenBank/DDBJ databases">
        <title>Genomic Encyclopedia of Type Strains, Phase IV (KMG-IV): sequencing the most valuable type-strain genomes for metagenomic binning, comparative biology and taxonomic classification.</title>
        <authorList>
            <person name="Goeker M."/>
        </authorList>
    </citation>
    <scope>NUCLEOTIDE SEQUENCE [LARGE SCALE GENOMIC DNA]</scope>
    <source>
        <strain evidence="1 2">DSM 7445</strain>
    </source>
</reference>
<dbReference type="Proteomes" id="UP000295382">
    <property type="component" value="Unassembled WGS sequence"/>
</dbReference>
<dbReference type="AlphaFoldDB" id="A0A4R3I612"/>
<sequence length="810" mass="88940">MQLVKRVIQLAKDRALIKFSALAKTMVREAENAMVQELADPLMQVERRTAVAALHALRQEQSAILYGFDTRYRDGVERGLRTMYTDLRQGLDKLSANTLSLIDDETVNRQLEVGHLVQRLRDACDENLGRLNIMIAQMHGDADVHERENPFRPYLIARALYESLNERVADEDCARILFSRLSDSLAAHLSNYYASICEVFDANGIQARLLARPTKLKRHQRDMLAQQLAAMNSTNQPSMFAMGGMGRGGAGSGSSRLEDINSRVLPVLQRMLETLPVAGEQDTDASAGDGLSSKALAGRLQAPLLPELVWKLFNQPESVPTDAGLGQTFAGSAAGVAAAVPGPLADPEVLKQIDGYQRQAADVQEESDAASGSRNELFEIGNRLEVSEPGQRFAIDVVSVLFEFILEDEQIPAGVRARIARLQIPFLKAAMLEPHLLQQASHPARQLLNRIGSATIGLDADSLMAQRLDGEIARLVKRILKEFEHDTALFGDCLQEFESFLAEELANANAEAARSIQAAEEAEKFSAVLRSTAESLHEIVSPMDIDQRVKDFIEQVWARVLVRAARQDAESGAATTGPQYRDVLPELVWSAQVKTTAEERSALMRMLPGLVKRLRVGMLMVHMPEDECKTALDSLVPVHMQVLRQQAPGENAKALPGLEELRKEFSRLVASDYGDAWVLTEPLQVEPEILQSALADKGVEADVDMAPPSPYATTPSKDLLLQLQVGSCVEFRAGDTAAPARLIWVSRHHSLFIFRLDGQTKPMVYAAASLLQALQSGKVGLMEYAPAFDRAVDALMMGAEAVQSSRPGHP</sequence>
<name>A0A4R3I612_PAULE</name>
<dbReference type="RefSeq" id="WP_132256790.1">
    <property type="nucleotide sequence ID" value="NZ_SLZQ01000001.1"/>
</dbReference>
<evidence type="ECO:0000313" key="1">
    <source>
        <dbReference type="EMBL" id="TCS39459.1"/>
    </source>
</evidence>
<dbReference type="Pfam" id="PF07793">
    <property type="entry name" value="DUF1631"/>
    <property type="match status" value="1"/>
</dbReference>
<protein>
    <submittedName>
        <fullName evidence="1">Uncharacterized protein DUF1631</fullName>
    </submittedName>
</protein>
<evidence type="ECO:0000313" key="2">
    <source>
        <dbReference type="Proteomes" id="UP000295382"/>
    </source>
</evidence>
<gene>
    <name evidence="1" type="ORF">EDC30_101415</name>
</gene>
<proteinExistence type="predicted"/>